<feature type="compositionally biased region" description="Polar residues" evidence="1">
    <location>
        <begin position="114"/>
        <end position="124"/>
    </location>
</feature>
<accession>K5UMJ3</accession>
<dbReference type="RefSeq" id="XP_007400073.1">
    <property type="nucleotide sequence ID" value="XM_007400011.1"/>
</dbReference>
<evidence type="ECO:0000313" key="3">
    <source>
        <dbReference type="Proteomes" id="UP000008370"/>
    </source>
</evidence>
<sequence length="217" mass="23632">MYAGIAERVAQNDPPKAASVLLGAWPTWTETYAYRTLRTLVPQSTSPPPNASSTSTATHGPKPSPKPCAVANQRQDCIGSRPTPDASSTRRAPSDEHTQCQAERPPHPGPAQVYPTSSGGSNAESRMADSANPDNFQLRPFAQRAAQPYVYKFLRDIFPPLSAPGVVRQFIDAGMVERKDLVACSRLPESDQLQMLRSDLGLNILHSRMVIAALRRL</sequence>
<keyword evidence="3" id="KW-1185">Reference proteome</keyword>
<name>K5UMJ3_PHACS</name>
<dbReference type="KEGG" id="pco:PHACADRAFT_212822"/>
<dbReference type="GeneID" id="18913291"/>
<evidence type="ECO:0000313" key="2">
    <source>
        <dbReference type="EMBL" id="EKM50906.1"/>
    </source>
</evidence>
<dbReference type="OrthoDB" id="47494at2759"/>
<reference evidence="2 3" key="1">
    <citation type="journal article" date="2012" name="BMC Genomics">
        <title>Comparative genomics of the white-rot fungi, Phanerochaete carnosa and P. chrysosporium, to elucidate the genetic basis of the distinct wood types they colonize.</title>
        <authorList>
            <person name="Suzuki H."/>
            <person name="MacDonald J."/>
            <person name="Syed K."/>
            <person name="Salamov A."/>
            <person name="Hori C."/>
            <person name="Aerts A."/>
            <person name="Henrissat B."/>
            <person name="Wiebenga A."/>
            <person name="vanKuyk P.A."/>
            <person name="Barry K."/>
            <person name="Lindquist E."/>
            <person name="LaButti K."/>
            <person name="Lapidus A."/>
            <person name="Lucas S."/>
            <person name="Coutinho P."/>
            <person name="Gong Y."/>
            <person name="Samejima M."/>
            <person name="Mahadevan R."/>
            <person name="Abou-Zaid M."/>
            <person name="de Vries R.P."/>
            <person name="Igarashi K."/>
            <person name="Yadav J.S."/>
            <person name="Grigoriev I.V."/>
            <person name="Master E.R."/>
        </authorList>
    </citation>
    <scope>NUCLEOTIDE SEQUENCE [LARGE SCALE GENOMIC DNA]</scope>
    <source>
        <strain evidence="2 3">HHB-10118-sp</strain>
    </source>
</reference>
<evidence type="ECO:0000256" key="1">
    <source>
        <dbReference type="SAM" id="MobiDB-lite"/>
    </source>
</evidence>
<dbReference type="AlphaFoldDB" id="K5UMJ3"/>
<gene>
    <name evidence="2" type="ORF">PHACADRAFT_212822</name>
</gene>
<dbReference type="EMBL" id="JH930477">
    <property type="protein sequence ID" value="EKM50906.1"/>
    <property type="molecule type" value="Genomic_DNA"/>
</dbReference>
<proteinExistence type="predicted"/>
<dbReference type="Proteomes" id="UP000008370">
    <property type="component" value="Unassembled WGS sequence"/>
</dbReference>
<organism evidence="2 3">
    <name type="scientific">Phanerochaete carnosa (strain HHB-10118-sp)</name>
    <name type="common">White-rot fungus</name>
    <name type="synonym">Peniophora carnosa</name>
    <dbReference type="NCBI Taxonomy" id="650164"/>
    <lineage>
        <taxon>Eukaryota</taxon>
        <taxon>Fungi</taxon>
        <taxon>Dikarya</taxon>
        <taxon>Basidiomycota</taxon>
        <taxon>Agaricomycotina</taxon>
        <taxon>Agaricomycetes</taxon>
        <taxon>Polyporales</taxon>
        <taxon>Phanerochaetaceae</taxon>
        <taxon>Phanerochaete</taxon>
    </lineage>
</organism>
<feature type="region of interest" description="Disordered" evidence="1">
    <location>
        <begin position="41"/>
        <end position="135"/>
    </location>
</feature>
<dbReference type="HOGENOM" id="CLU_1272693_0_0_1"/>
<dbReference type="InParanoid" id="K5UMJ3"/>
<protein>
    <submittedName>
        <fullName evidence="2">Uncharacterized protein</fullName>
    </submittedName>
</protein>